<dbReference type="EMBL" id="CM026431">
    <property type="protein sequence ID" value="KAG0558970.1"/>
    <property type="molecule type" value="Genomic_DNA"/>
</dbReference>
<organism evidence="2 3">
    <name type="scientific">Ceratodon purpureus</name>
    <name type="common">Fire moss</name>
    <name type="synonym">Dicranum purpureum</name>
    <dbReference type="NCBI Taxonomy" id="3225"/>
    <lineage>
        <taxon>Eukaryota</taxon>
        <taxon>Viridiplantae</taxon>
        <taxon>Streptophyta</taxon>
        <taxon>Embryophyta</taxon>
        <taxon>Bryophyta</taxon>
        <taxon>Bryophytina</taxon>
        <taxon>Bryopsida</taxon>
        <taxon>Dicranidae</taxon>
        <taxon>Pseudoditrichales</taxon>
        <taxon>Ditrichaceae</taxon>
        <taxon>Ceratodon</taxon>
    </lineage>
</organism>
<dbReference type="GO" id="GO:0005654">
    <property type="term" value="C:nucleoplasm"/>
    <property type="evidence" value="ECO:0007669"/>
    <property type="project" value="TreeGrafter"/>
</dbReference>
<feature type="region of interest" description="Disordered" evidence="1">
    <location>
        <begin position="48"/>
        <end position="91"/>
    </location>
</feature>
<evidence type="ECO:0000313" key="2">
    <source>
        <dbReference type="EMBL" id="KAG0558970.1"/>
    </source>
</evidence>
<dbReference type="PANTHER" id="PTHR31711">
    <property type="entry name" value="ARGININE AND GLUTAMATE-RICH PROTEIN 1"/>
    <property type="match status" value="1"/>
</dbReference>
<dbReference type="GO" id="GO:0045296">
    <property type="term" value="F:cadherin binding"/>
    <property type="evidence" value="ECO:0007669"/>
    <property type="project" value="TreeGrafter"/>
</dbReference>
<gene>
    <name evidence="2" type="ORF">KC19_10G068700</name>
</gene>
<reference evidence="2" key="1">
    <citation type="submission" date="2020-06" db="EMBL/GenBank/DDBJ databases">
        <title>WGS assembly of Ceratodon purpureus strain R40.</title>
        <authorList>
            <person name="Carey S.B."/>
            <person name="Jenkins J."/>
            <person name="Shu S."/>
            <person name="Lovell J.T."/>
            <person name="Sreedasyam A."/>
            <person name="Maumus F."/>
            <person name="Tiley G.P."/>
            <person name="Fernandez-Pozo N."/>
            <person name="Barry K."/>
            <person name="Chen C."/>
            <person name="Wang M."/>
            <person name="Lipzen A."/>
            <person name="Daum C."/>
            <person name="Saski C.A."/>
            <person name="Payton A.C."/>
            <person name="Mcbreen J.C."/>
            <person name="Conrad R.E."/>
            <person name="Kollar L.M."/>
            <person name="Olsson S."/>
            <person name="Huttunen S."/>
            <person name="Landis J.B."/>
            <person name="Wickett N.J."/>
            <person name="Johnson M.G."/>
            <person name="Rensing S.A."/>
            <person name="Grimwood J."/>
            <person name="Schmutz J."/>
            <person name="Mcdaniel S.F."/>
        </authorList>
    </citation>
    <scope>NUCLEOTIDE SEQUENCE</scope>
    <source>
        <strain evidence="2">R40</strain>
    </source>
</reference>
<keyword evidence="3" id="KW-1185">Reference proteome</keyword>
<proteinExistence type="predicted"/>
<evidence type="ECO:0000256" key="1">
    <source>
        <dbReference type="SAM" id="MobiDB-lite"/>
    </source>
</evidence>
<comment type="caution">
    <text evidence="2">The sequence shown here is derived from an EMBL/GenBank/DDBJ whole genome shotgun (WGS) entry which is preliminary data.</text>
</comment>
<sequence length="269" mass="32183">MRMRWGQTCSKGMMMMMFMEGGVFHAVAAWRKAGRLWEGPQFRNLPIASDVSPPSSLWHRSRTPTPRRSKRRSRTRSPIRSRSTSPVAVERRRAFDKVREDEELDKRRRQQEAETKIIEEESAKRIEEAIRKKVHDALHSEEFKREMEMKIQEGRKKIIDDIAAQLEREKDEALAEARRKEEEKKKEKEQLEQMLEENRRKIEEAQRRAAEEQARKEEERYRELEALNRQKEEALRRKKLEEEQGRAEQMKILGKKNTRPKLSFALGFK</sequence>
<protein>
    <recommendedName>
        <fullName evidence="4">Arginine and glutamate-rich protein 1</fullName>
    </recommendedName>
</protein>
<feature type="compositionally biased region" description="Basic residues" evidence="1">
    <location>
        <begin position="59"/>
        <end position="79"/>
    </location>
</feature>
<dbReference type="PANTHER" id="PTHR31711:SF1">
    <property type="entry name" value="ARGININE AND GLUTAMATE-RICH PROTEIN 1"/>
    <property type="match status" value="1"/>
</dbReference>
<dbReference type="Pfam" id="PF15346">
    <property type="entry name" value="ARGLU"/>
    <property type="match status" value="1"/>
</dbReference>
<evidence type="ECO:0008006" key="4">
    <source>
        <dbReference type="Google" id="ProtNLM"/>
    </source>
</evidence>
<dbReference type="GO" id="GO:0005739">
    <property type="term" value="C:mitochondrion"/>
    <property type="evidence" value="ECO:0007669"/>
    <property type="project" value="TreeGrafter"/>
</dbReference>
<feature type="region of interest" description="Disordered" evidence="1">
    <location>
        <begin position="170"/>
        <end position="221"/>
    </location>
</feature>
<evidence type="ECO:0000313" key="3">
    <source>
        <dbReference type="Proteomes" id="UP000822688"/>
    </source>
</evidence>
<dbReference type="Proteomes" id="UP000822688">
    <property type="component" value="Chromosome 10"/>
</dbReference>
<dbReference type="InterPro" id="IPR033371">
    <property type="entry name" value="ARGLU1"/>
</dbReference>
<name>A0A8T0GJ10_CERPU</name>
<dbReference type="AlphaFoldDB" id="A0A8T0GJ10"/>
<accession>A0A8T0GJ10</accession>